<accession>A0A139W8H4</accession>
<sequence>MMFHCSDLDSRVNFAFSEVSCATVRDIINNMKSSNSMDIYNLNTRIIKYIKELIVSPLTRLINFCITTSIFPDCLKIAVVIPLLKQGDVNVVNNYRPISLLPIFSKVLEKVLYLQLVHHFEVNNLFTDSQFGFRQGRNTISAVTKFVKYMTDCLEEGSYGIGTFLDLSKAFDCVHHHILLRKLYFYNLLPSSCKMIASFLSNRSQLVRHKGIGSGKNRVELGVPQGSVLGPLLFIIYINDFSSYMENKSIHFADDTTLMEKTKICLQR</sequence>
<evidence type="ECO:0000313" key="2">
    <source>
        <dbReference type="EMBL" id="KXZ75574.1"/>
    </source>
</evidence>
<keyword evidence="2" id="KW-0808">Transferase</keyword>
<dbReference type="EMBL" id="KQ973324">
    <property type="protein sequence ID" value="KXZ75574.1"/>
    <property type="molecule type" value="Genomic_DNA"/>
</dbReference>
<dbReference type="CDD" id="cd01650">
    <property type="entry name" value="RT_nLTR_like"/>
    <property type="match status" value="1"/>
</dbReference>
<dbReference type="PROSITE" id="PS50878">
    <property type="entry name" value="RT_POL"/>
    <property type="match status" value="1"/>
</dbReference>
<evidence type="ECO:0000313" key="3">
    <source>
        <dbReference type="Proteomes" id="UP000007266"/>
    </source>
</evidence>
<name>A0A139W8H4_TRICA</name>
<dbReference type="SUPFAM" id="SSF56672">
    <property type="entry name" value="DNA/RNA polymerases"/>
    <property type="match status" value="1"/>
</dbReference>
<reference evidence="2 3" key="1">
    <citation type="journal article" date="2008" name="Nature">
        <title>The genome of the model beetle and pest Tribolium castaneum.</title>
        <authorList>
            <consortium name="Tribolium Genome Sequencing Consortium"/>
            <person name="Richards S."/>
            <person name="Gibbs R.A."/>
            <person name="Weinstock G.M."/>
            <person name="Brown S.J."/>
            <person name="Denell R."/>
            <person name="Beeman R.W."/>
            <person name="Gibbs R."/>
            <person name="Beeman R.W."/>
            <person name="Brown S.J."/>
            <person name="Bucher G."/>
            <person name="Friedrich M."/>
            <person name="Grimmelikhuijzen C.J."/>
            <person name="Klingler M."/>
            <person name="Lorenzen M."/>
            <person name="Richards S."/>
            <person name="Roth S."/>
            <person name="Schroder R."/>
            <person name="Tautz D."/>
            <person name="Zdobnov E.M."/>
            <person name="Muzny D."/>
            <person name="Gibbs R.A."/>
            <person name="Weinstock G.M."/>
            <person name="Attaway T."/>
            <person name="Bell S."/>
            <person name="Buhay C.J."/>
            <person name="Chandrabose M.N."/>
            <person name="Chavez D."/>
            <person name="Clerk-Blankenburg K.P."/>
            <person name="Cree A."/>
            <person name="Dao M."/>
            <person name="Davis C."/>
            <person name="Chacko J."/>
            <person name="Dinh H."/>
            <person name="Dugan-Rocha S."/>
            <person name="Fowler G."/>
            <person name="Garner T.T."/>
            <person name="Garnes J."/>
            <person name="Gnirke A."/>
            <person name="Hawes A."/>
            <person name="Hernandez J."/>
            <person name="Hines S."/>
            <person name="Holder M."/>
            <person name="Hume J."/>
            <person name="Jhangiani S.N."/>
            <person name="Joshi V."/>
            <person name="Khan Z.M."/>
            <person name="Jackson L."/>
            <person name="Kovar C."/>
            <person name="Kowis A."/>
            <person name="Lee S."/>
            <person name="Lewis L.R."/>
            <person name="Margolis J."/>
            <person name="Morgan M."/>
            <person name="Nazareth L.V."/>
            <person name="Nguyen N."/>
            <person name="Okwuonu G."/>
            <person name="Parker D."/>
            <person name="Richards S."/>
            <person name="Ruiz S.J."/>
            <person name="Santibanez J."/>
            <person name="Savard J."/>
            <person name="Scherer S.E."/>
            <person name="Schneider B."/>
            <person name="Sodergren E."/>
            <person name="Tautz D."/>
            <person name="Vattahil S."/>
            <person name="Villasana D."/>
            <person name="White C.S."/>
            <person name="Wright R."/>
            <person name="Park Y."/>
            <person name="Beeman R.W."/>
            <person name="Lord J."/>
            <person name="Oppert B."/>
            <person name="Lorenzen M."/>
            <person name="Brown S."/>
            <person name="Wang L."/>
            <person name="Savard J."/>
            <person name="Tautz D."/>
            <person name="Richards S."/>
            <person name="Weinstock G."/>
            <person name="Gibbs R.A."/>
            <person name="Liu Y."/>
            <person name="Worley K."/>
            <person name="Weinstock G."/>
            <person name="Elsik C.G."/>
            <person name="Reese J.T."/>
            <person name="Elhaik E."/>
            <person name="Landan G."/>
            <person name="Graur D."/>
            <person name="Arensburger P."/>
            <person name="Atkinson P."/>
            <person name="Beeman R.W."/>
            <person name="Beidler J."/>
            <person name="Brown S.J."/>
            <person name="Demuth J.P."/>
            <person name="Drury D.W."/>
            <person name="Du Y.Z."/>
            <person name="Fujiwara H."/>
            <person name="Lorenzen M."/>
            <person name="Maselli V."/>
            <person name="Osanai M."/>
            <person name="Park Y."/>
            <person name="Robertson H.M."/>
            <person name="Tu Z."/>
            <person name="Wang J.J."/>
            <person name="Wang S."/>
            <person name="Richards S."/>
            <person name="Song H."/>
            <person name="Zhang L."/>
            <person name="Sodergren E."/>
            <person name="Werner D."/>
            <person name="Stanke M."/>
            <person name="Morgenstern B."/>
            <person name="Solovyev V."/>
            <person name="Kosarev P."/>
            <person name="Brown G."/>
            <person name="Chen H.C."/>
            <person name="Ermolaeva O."/>
            <person name="Hlavina W."/>
            <person name="Kapustin Y."/>
            <person name="Kiryutin B."/>
            <person name="Kitts P."/>
            <person name="Maglott D."/>
            <person name="Pruitt K."/>
            <person name="Sapojnikov V."/>
            <person name="Souvorov A."/>
            <person name="Mackey A.J."/>
            <person name="Waterhouse R.M."/>
            <person name="Wyder S."/>
            <person name="Zdobnov E.M."/>
            <person name="Zdobnov E.M."/>
            <person name="Wyder S."/>
            <person name="Kriventseva E.V."/>
            <person name="Kadowaki T."/>
            <person name="Bork P."/>
            <person name="Aranda M."/>
            <person name="Bao R."/>
            <person name="Beermann A."/>
            <person name="Berns N."/>
            <person name="Bolognesi R."/>
            <person name="Bonneton F."/>
            <person name="Bopp D."/>
            <person name="Brown S.J."/>
            <person name="Bucher G."/>
            <person name="Butts T."/>
            <person name="Chaumot A."/>
            <person name="Denell R.E."/>
            <person name="Ferrier D.E."/>
            <person name="Friedrich M."/>
            <person name="Gordon C.M."/>
            <person name="Jindra M."/>
            <person name="Klingler M."/>
            <person name="Lan Q."/>
            <person name="Lattorff H.M."/>
            <person name="Laudet V."/>
            <person name="von Levetsow C."/>
            <person name="Liu Z."/>
            <person name="Lutz R."/>
            <person name="Lynch J.A."/>
            <person name="da Fonseca R.N."/>
            <person name="Posnien N."/>
            <person name="Reuter R."/>
            <person name="Roth S."/>
            <person name="Savard J."/>
            <person name="Schinko J.B."/>
            <person name="Schmitt C."/>
            <person name="Schoppmeier M."/>
            <person name="Schroder R."/>
            <person name="Shippy T.D."/>
            <person name="Simonnet F."/>
            <person name="Marques-Souza H."/>
            <person name="Tautz D."/>
            <person name="Tomoyasu Y."/>
            <person name="Trauner J."/>
            <person name="Van der Zee M."/>
            <person name="Vervoort M."/>
            <person name="Wittkopp N."/>
            <person name="Wimmer E.A."/>
            <person name="Yang X."/>
            <person name="Jones A.K."/>
            <person name="Sattelle D.B."/>
            <person name="Ebert P.R."/>
            <person name="Nelson D."/>
            <person name="Scott J.G."/>
            <person name="Beeman R.W."/>
            <person name="Muthukrishnan S."/>
            <person name="Kramer K.J."/>
            <person name="Arakane Y."/>
            <person name="Beeman R.W."/>
            <person name="Zhu Q."/>
            <person name="Hogenkamp D."/>
            <person name="Dixit R."/>
            <person name="Oppert B."/>
            <person name="Jiang H."/>
            <person name="Zou Z."/>
            <person name="Marshall J."/>
            <person name="Elpidina E."/>
            <person name="Vinokurov K."/>
            <person name="Oppert C."/>
            <person name="Zou Z."/>
            <person name="Evans J."/>
            <person name="Lu Z."/>
            <person name="Zhao P."/>
            <person name="Sumathipala N."/>
            <person name="Altincicek B."/>
            <person name="Vilcinskas A."/>
            <person name="Williams M."/>
            <person name="Hultmark D."/>
            <person name="Hetru C."/>
            <person name="Jiang H."/>
            <person name="Grimmelikhuijzen C.J."/>
            <person name="Hauser F."/>
            <person name="Cazzamali G."/>
            <person name="Williamson M."/>
            <person name="Park Y."/>
            <person name="Li B."/>
            <person name="Tanaka Y."/>
            <person name="Predel R."/>
            <person name="Neupert S."/>
            <person name="Schachtner J."/>
            <person name="Verleyen P."/>
            <person name="Raible F."/>
            <person name="Bork P."/>
            <person name="Friedrich M."/>
            <person name="Walden K.K."/>
            <person name="Robertson H.M."/>
            <person name="Angeli S."/>
            <person name="Foret S."/>
            <person name="Bucher G."/>
            <person name="Schuetz S."/>
            <person name="Maleszka R."/>
            <person name="Wimmer E.A."/>
            <person name="Beeman R.W."/>
            <person name="Lorenzen M."/>
            <person name="Tomoyasu Y."/>
            <person name="Miller S.C."/>
            <person name="Grossmann D."/>
            <person name="Bucher G."/>
        </authorList>
    </citation>
    <scope>NUCLEOTIDE SEQUENCE [LARGE SCALE GENOMIC DNA]</scope>
    <source>
        <strain evidence="2 3">Georgia GA2</strain>
    </source>
</reference>
<gene>
    <name evidence="2" type="primary">AUGUSTUS-3.0.2_30972</name>
    <name evidence="2" type="ORF">TcasGA2_TC030972</name>
</gene>
<organism evidence="2 3">
    <name type="scientific">Tribolium castaneum</name>
    <name type="common">Red flour beetle</name>
    <dbReference type="NCBI Taxonomy" id="7070"/>
    <lineage>
        <taxon>Eukaryota</taxon>
        <taxon>Metazoa</taxon>
        <taxon>Ecdysozoa</taxon>
        <taxon>Arthropoda</taxon>
        <taxon>Hexapoda</taxon>
        <taxon>Insecta</taxon>
        <taxon>Pterygota</taxon>
        <taxon>Neoptera</taxon>
        <taxon>Endopterygota</taxon>
        <taxon>Coleoptera</taxon>
        <taxon>Polyphaga</taxon>
        <taxon>Cucujiformia</taxon>
        <taxon>Tenebrionidae</taxon>
        <taxon>Tenebrionidae incertae sedis</taxon>
        <taxon>Tribolium</taxon>
    </lineage>
</organism>
<keyword evidence="3" id="KW-1185">Reference proteome</keyword>
<proteinExistence type="predicted"/>
<dbReference type="InterPro" id="IPR043502">
    <property type="entry name" value="DNA/RNA_pol_sf"/>
</dbReference>
<dbReference type="Proteomes" id="UP000007266">
    <property type="component" value="Unassembled WGS sequence"/>
</dbReference>
<dbReference type="GO" id="GO:0003964">
    <property type="term" value="F:RNA-directed DNA polymerase activity"/>
    <property type="evidence" value="ECO:0007669"/>
    <property type="project" value="UniProtKB-KW"/>
</dbReference>
<dbReference type="InterPro" id="IPR000477">
    <property type="entry name" value="RT_dom"/>
</dbReference>
<protein>
    <submittedName>
        <fullName evidence="2">RNA-directed DNA polymerase from mobile element jockey-like Protein</fullName>
    </submittedName>
</protein>
<dbReference type="Pfam" id="PF00078">
    <property type="entry name" value="RVT_1"/>
    <property type="match status" value="1"/>
</dbReference>
<feature type="domain" description="Reverse transcriptase" evidence="1">
    <location>
        <begin position="64"/>
        <end position="268"/>
    </location>
</feature>
<dbReference type="OMA" id="CKMIASF"/>
<keyword evidence="2" id="KW-0695">RNA-directed DNA polymerase</keyword>
<dbReference type="AlphaFoldDB" id="A0A139W8H4"/>
<dbReference type="InParanoid" id="A0A139W8H4"/>
<keyword evidence="2" id="KW-0548">Nucleotidyltransferase</keyword>
<evidence type="ECO:0000259" key="1">
    <source>
        <dbReference type="PROSITE" id="PS50878"/>
    </source>
</evidence>
<dbReference type="PANTHER" id="PTHR19446">
    <property type="entry name" value="REVERSE TRANSCRIPTASES"/>
    <property type="match status" value="1"/>
</dbReference>
<reference evidence="2 3" key="2">
    <citation type="journal article" date="2010" name="Nucleic Acids Res.">
        <title>BeetleBase in 2010: revisions to provide comprehensive genomic information for Tribolium castaneum.</title>
        <authorList>
            <person name="Kim H.S."/>
            <person name="Murphy T."/>
            <person name="Xia J."/>
            <person name="Caragea D."/>
            <person name="Park Y."/>
            <person name="Beeman R.W."/>
            <person name="Lorenzen M.D."/>
            <person name="Butcher S."/>
            <person name="Manak J.R."/>
            <person name="Brown S.J."/>
        </authorList>
    </citation>
    <scope>NUCLEOTIDE SEQUENCE [LARGE SCALE GENOMIC DNA]</scope>
    <source>
        <strain evidence="2 3">Georgia GA2</strain>
    </source>
</reference>